<organism evidence="2 3">
    <name type="scientific">Helicocarpus griseus UAMH5409</name>
    <dbReference type="NCBI Taxonomy" id="1447875"/>
    <lineage>
        <taxon>Eukaryota</taxon>
        <taxon>Fungi</taxon>
        <taxon>Dikarya</taxon>
        <taxon>Ascomycota</taxon>
        <taxon>Pezizomycotina</taxon>
        <taxon>Eurotiomycetes</taxon>
        <taxon>Eurotiomycetidae</taxon>
        <taxon>Onygenales</taxon>
        <taxon>Ajellomycetaceae</taxon>
        <taxon>Helicocarpus</taxon>
    </lineage>
</organism>
<reference evidence="2 3" key="1">
    <citation type="submission" date="2017-10" db="EMBL/GenBank/DDBJ databases">
        <title>Comparative genomics in systemic dimorphic fungi from Ajellomycetaceae.</title>
        <authorList>
            <person name="Munoz J.F."/>
            <person name="Mcewen J.G."/>
            <person name="Clay O.K."/>
            <person name="Cuomo C.A."/>
        </authorList>
    </citation>
    <scope>NUCLEOTIDE SEQUENCE [LARGE SCALE GENOMIC DNA]</scope>
    <source>
        <strain evidence="2 3">UAMH5409</strain>
    </source>
</reference>
<protein>
    <submittedName>
        <fullName evidence="2">Uncharacterized protein</fullName>
    </submittedName>
</protein>
<accession>A0A2B7X999</accession>
<feature type="compositionally biased region" description="Basic and acidic residues" evidence="1">
    <location>
        <begin position="70"/>
        <end position="110"/>
    </location>
</feature>
<keyword evidence="3" id="KW-1185">Reference proteome</keyword>
<comment type="caution">
    <text evidence="2">The sequence shown here is derived from an EMBL/GenBank/DDBJ whole genome shotgun (WGS) entry which is preliminary data.</text>
</comment>
<proteinExistence type="predicted"/>
<name>A0A2B7X999_9EURO</name>
<feature type="region of interest" description="Disordered" evidence="1">
    <location>
        <begin position="70"/>
        <end position="114"/>
    </location>
</feature>
<evidence type="ECO:0000256" key="1">
    <source>
        <dbReference type="SAM" id="MobiDB-lite"/>
    </source>
</evidence>
<dbReference type="AlphaFoldDB" id="A0A2B7X999"/>
<evidence type="ECO:0000313" key="3">
    <source>
        <dbReference type="Proteomes" id="UP000223968"/>
    </source>
</evidence>
<gene>
    <name evidence="2" type="ORF">AJ79_06820</name>
</gene>
<sequence>MGSTTVDPALSERNGLISEKAAAIGVKEIAGSDQDDANSVGAGGASDVVLLLQRQVTDLAEKIKEMELLLKERDVDKRTTNTEDESKTDTDDKPTEEEPAKEEDSKGVESKEEEEVEVKFGSIAGVKLIPYNANLTTYQIVTAEDSNKSHAIVAMYETPASRKPSMEISQAEVLDTGLLPIRIAINSSHIISRLKSVSGTSLCDEPCM</sequence>
<dbReference type="Proteomes" id="UP000223968">
    <property type="component" value="Unassembled WGS sequence"/>
</dbReference>
<dbReference type="EMBL" id="PDNB01000126">
    <property type="protein sequence ID" value="PGH05351.1"/>
    <property type="molecule type" value="Genomic_DNA"/>
</dbReference>
<evidence type="ECO:0000313" key="2">
    <source>
        <dbReference type="EMBL" id="PGH05351.1"/>
    </source>
</evidence>